<evidence type="ECO:0000256" key="6">
    <source>
        <dbReference type="ARBA" id="ARBA00022927"/>
    </source>
</evidence>
<evidence type="ECO:0000313" key="22">
    <source>
        <dbReference type="Proteomes" id="UP000700334"/>
    </source>
</evidence>
<evidence type="ECO:0000256" key="10">
    <source>
        <dbReference type="ARBA" id="ARBA00037801"/>
    </source>
</evidence>
<dbReference type="Pfam" id="PF00957">
    <property type="entry name" value="Synaptobrevin"/>
    <property type="match status" value="1"/>
</dbReference>
<dbReference type="PROSITE" id="PS50892">
    <property type="entry name" value="V_SNARE"/>
    <property type="match status" value="1"/>
</dbReference>
<dbReference type="SMART" id="SM01270">
    <property type="entry name" value="Longin"/>
    <property type="match status" value="1"/>
</dbReference>
<dbReference type="PANTHER" id="PTHR21136:SF179">
    <property type="entry name" value="VESICLE ASSOCIATED MEMBRANE PROTEIN 7-RELATED"/>
    <property type="match status" value="1"/>
</dbReference>
<dbReference type="GO" id="GO:0045202">
    <property type="term" value="C:synapse"/>
    <property type="evidence" value="ECO:0007669"/>
    <property type="project" value="UniProtKB-SubCell"/>
</dbReference>
<dbReference type="PROSITE" id="PS50859">
    <property type="entry name" value="LONGIN"/>
    <property type="match status" value="1"/>
</dbReference>
<dbReference type="Pfam" id="PF13774">
    <property type="entry name" value="Longin"/>
    <property type="match status" value="1"/>
</dbReference>
<evidence type="ECO:0000313" key="21">
    <source>
        <dbReference type="EMBL" id="KAG8521356.1"/>
    </source>
</evidence>
<feature type="compositionally biased region" description="Basic and acidic residues" evidence="18">
    <location>
        <begin position="46"/>
        <end position="59"/>
    </location>
</feature>
<evidence type="ECO:0000256" key="5">
    <source>
        <dbReference type="ARBA" id="ARBA00022692"/>
    </source>
</evidence>
<keyword evidence="22" id="KW-1185">Reference proteome</keyword>
<dbReference type="InterPro" id="IPR010908">
    <property type="entry name" value="Longin_dom"/>
</dbReference>
<dbReference type="EMBL" id="JAGFMF010011477">
    <property type="protein sequence ID" value="KAG8521356.1"/>
    <property type="molecule type" value="Genomic_DNA"/>
</dbReference>
<evidence type="ECO:0000256" key="17">
    <source>
        <dbReference type="PROSITE-ProRule" id="PRU00290"/>
    </source>
</evidence>
<dbReference type="InterPro" id="IPR011012">
    <property type="entry name" value="Longin-like_dom_sf"/>
</dbReference>
<evidence type="ECO:0000256" key="14">
    <source>
        <dbReference type="ARBA" id="ARBA00037875"/>
    </source>
</evidence>
<dbReference type="Gene3D" id="3.30.450.50">
    <property type="entry name" value="Longin domain"/>
    <property type="match status" value="1"/>
</dbReference>
<dbReference type="GO" id="GO:0043005">
    <property type="term" value="C:neuron projection"/>
    <property type="evidence" value="ECO:0007669"/>
    <property type="project" value="UniProtKB-KW"/>
</dbReference>
<reference evidence="21" key="1">
    <citation type="journal article" date="2021" name="Evol. Appl.">
        <title>The genome of the Pyrenean desman and the effects of bottlenecks and inbreeding on the genomic landscape of an endangered species.</title>
        <authorList>
            <person name="Escoda L."/>
            <person name="Castresana J."/>
        </authorList>
    </citation>
    <scope>NUCLEOTIDE SEQUENCE</scope>
    <source>
        <strain evidence="21">IBE-C5619</strain>
    </source>
</reference>
<organism evidence="21 22">
    <name type="scientific">Galemys pyrenaicus</name>
    <name type="common">Iberian desman</name>
    <name type="synonym">Pyrenean desman</name>
    <dbReference type="NCBI Taxonomy" id="202257"/>
    <lineage>
        <taxon>Eukaryota</taxon>
        <taxon>Metazoa</taxon>
        <taxon>Chordata</taxon>
        <taxon>Craniata</taxon>
        <taxon>Vertebrata</taxon>
        <taxon>Euteleostomi</taxon>
        <taxon>Mammalia</taxon>
        <taxon>Eutheria</taxon>
        <taxon>Laurasiatheria</taxon>
        <taxon>Eulipotyphla</taxon>
        <taxon>Talpidae</taxon>
        <taxon>Galemys</taxon>
    </lineage>
</organism>
<dbReference type="GO" id="GO:0005789">
    <property type="term" value="C:endoplasmic reticulum membrane"/>
    <property type="evidence" value="ECO:0007669"/>
    <property type="project" value="UniProtKB-SubCell"/>
</dbReference>
<dbReference type="SUPFAM" id="SSF58038">
    <property type="entry name" value="SNARE fusion complex"/>
    <property type="match status" value="1"/>
</dbReference>
<dbReference type="PANTHER" id="PTHR21136">
    <property type="entry name" value="SNARE PROTEINS"/>
    <property type="match status" value="1"/>
</dbReference>
<accession>A0A8J6AL17</accession>
<dbReference type="AlphaFoldDB" id="A0A8J6AL17"/>
<comment type="caution">
    <text evidence="21">The sequence shown here is derived from an EMBL/GenBank/DDBJ whole genome shotgun (WGS) entry which is preliminary data.</text>
</comment>
<evidence type="ECO:0000256" key="15">
    <source>
        <dbReference type="ARBA" id="ARBA00039269"/>
    </source>
</evidence>
<evidence type="ECO:0000256" key="8">
    <source>
        <dbReference type="ARBA" id="ARBA00023136"/>
    </source>
</evidence>
<dbReference type="Gene3D" id="1.20.5.110">
    <property type="match status" value="1"/>
</dbReference>
<dbReference type="GO" id="GO:0006906">
    <property type="term" value="P:vesicle fusion"/>
    <property type="evidence" value="ECO:0007669"/>
    <property type="project" value="TreeGrafter"/>
</dbReference>
<keyword evidence="8" id="KW-0472">Membrane</keyword>
<evidence type="ECO:0000256" key="11">
    <source>
        <dbReference type="ARBA" id="ARBA00037803"/>
    </source>
</evidence>
<dbReference type="CDD" id="cd14824">
    <property type="entry name" value="Longin"/>
    <property type="match status" value="1"/>
</dbReference>
<dbReference type="GO" id="GO:0030670">
    <property type="term" value="C:phagocytic vesicle membrane"/>
    <property type="evidence" value="ECO:0007669"/>
    <property type="project" value="UniProtKB-SubCell"/>
</dbReference>
<dbReference type="InterPro" id="IPR001388">
    <property type="entry name" value="Synaptobrevin-like"/>
</dbReference>
<protein>
    <recommendedName>
        <fullName evidence="15">Vesicle-associated membrane protein 7</fullName>
    </recommendedName>
    <alternativeName>
        <fullName evidence="16">Synaptobrevin-like protein 1</fullName>
    </alternativeName>
</protein>
<dbReference type="GO" id="GO:0000149">
    <property type="term" value="F:SNARE binding"/>
    <property type="evidence" value="ECO:0007669"/>
    <property type="project" value="TreeGrafter"/>
</dbReference>
<keyword evidence="17" id="KW-0175">Coiled coil</keyword>
<sequence>MTRKPAASGPSLPGERAVCNRAPRAPASQARALSEGARTGKRTRARRPESGVLRRREGGGVRWRRWGSARAGRWGAGFCGARAAPGGPARLWQRASDTTERAPGFQCQDASLAARLGECCAPRRRGFSGASSPPETLESPRDATVRAPMTSRSASPPAPGSPRTELPPPFLPAPGIEAMAILFAVVARGTTILAKHAWCGGNFLEVTEQILAKIPSENNKLTYSHGNYLFHYICQDRIVYLCITDDDFERSRAFNFLNEIKKRFQTTYGSRAQTALPYAMNSEFSSVLAAQLKHHSENKGLDKVVETQAQVDELKGIMVRNIDLVAQRGERLELLIDKTENLVDS</sequence>
<evidence type="ECO:0000256" key="16">
    <source>
        <dbReference type="ARBA" id="ARBA00042194"/>
    </source>
</evidence>
<evidence type="ECO:0000256" key="18">
    <source>
        <dbReference type="SAM" id="MobiDB-lite"/>
    </source>
</evidence>
<keyword evidence="4" id="KW-0771">Synaptosome</keyword>
<dbReference type="GO" id="GO:0008333">
    <property type="term" value="P:endosome to lysosome transport"/>
    <property type="evidence" value="ECO:0007669"/>
    <property type="project" value="TreeGrafter"/>
</dbReference>
<keyword evidence="5" id="KW-0812">Transmembrane</keyword>
<evidence type="ECO:0000259" key="19">
    <source>
        <dbReference type="PROSITE" id="PS50859"/>
    </source>
</evidence>
<dbReference type="InterPro" id="IPR042855">
    <property type="entry name" value="V_SNARE_CC"/>
</dbReference>
<evidence type="ECO:0000256" key="9">
    <source>
        <dbReference type="ARBA" id="ARBA00034102"/>
    </source>
</evidence>
<dbReference type="PROSITE" id="PS00417">
    <property type="entry name" value="SYNAPTOBREVIN"/>
    <property type="match status" value="1"/>
</dbReference>
<evidence type="ECO:0000256" key="13">
    <source>
        <dbReference type="ARBA" id="ARBA00037863"/>
    </source>
</evidence>
<proteinExistence type="inferred from homology"/>
<keyword evidence="7" id="KW-1133">Transmembrane helix</keyword>
<evidence type="ECO:0000256" key="2">
    <source>
        <dbReference type="ARBA" id="ARBA00008025"/>
    </source>
</evidence>
<feature type="compositionally biased region" description="Pro residues" evidence="18">
    <location>
        <begin position="156"/>
        <end position="168"/>
    </location>
</feature>
<comment type="subcellular location">
    <subcellularLocation>
        <location evidence="14">Cytoplasmic vesicle</location>
        <location evidence="14">Phagosome membrane</location>
        <topology evidence="14">Single-pass type IV membrane protein</topology>
    </subcellularLocation>
    <subcellularLocation>
        <location evidence="11">Cytoplasmic vesicle</location>
        <location evidence="11">Secretory vesicle membrane</location>
        <topology evidence="11">Single-pass type IV membrane protein</topology>
    </subcellularLocation>
    <subcellularLocation>
        <location evidence="1">Endoplasmic reticulum membrane</location>
        <topology evidence="1">Single-pass type IV membrane protein</topology>
    </subcellularLocation>
    <subcellularLocation>
        <location evidence="10">Golgi apparatus</location>
        <location evidence="10">trans-Golgi network membrane</location>
        <topology evidence="10">Single-pass type IV membrane protein</topology>
    </subcellularLocation>
    <subcellularLocation>
        <location evidence="12">Late endosome membrane</location>
        <topology evidence="12">Single-pass type IV membrane protein</topology>
    </subcellularLocation>
    <subcellularLocation>
        <location evidence="13">Lysosome membrane</location>
        <topology evidence="13">Single-pass type IV membrane protein</topology>
    </subcellularLocation>
    <subcellularLocation>
        <location evidence="9">Synapse</location>
        <location evidence="9">Synaptosome</location>
    </subcellularLocation>
</comment>
<evidence type="ECO:0000259" key="20">
    <source>
        <dbReference type="PROSITE" id="PS50892"/>
    </source>
</evidence>
<dbReference type="PRINTS" id="PR00219">
    <property type="entry name" value="SYNAPTOBREVN"/>
</dbReference>
<evidence type="ECO:0000256" key="1">
    <source>
        <dbReference type="ARBA" id="ARBA00004163"/>
    </source>
</evidence>
<dbReference type="OrthoDB" id="248747at2759"/>
<feature type="non-terminal residue" evidence="21">
    <location>
        <position position="345"/>
    </location>
</feature>
<keyword evidence="3" id="KW-0813">Transport</keyword>
<dbReference type="Proteomes" id="UP000700334">
    <property type="component" value="Unassembled WGS sequence"/>
</dbReference>
<evidence type="ECO:0000256" key="7">
    <source>
        <dbReference type="ARBA" id="ARBA00022989"/>
    </source>
</evidence>
<dbReference type="FunFam" id="3.30.450.50:FF:000006">
    <property type="entry name" value="Vesicle-associated membrane protein 7"/>
    <property type="match status" value="1"/>
</dbReference>
<dbReference type="GO" id="GO:0030658">
    <property type="term" value="C:transport vesicle membrane"/>
    <property type="evidence" value="ECO:0007669"/>
    <property type="project" value="UniProtKB-SubCell"/>
</dbReference>
<comment type="similarity">
    <text evidence="2">Belongs to the synaptobrevin family.</text>
</comment>
<dbReference type="GO" id="GO:0031902">
    <property type="term" value="C:late endosome membrane"/>
    <property type="evidence" value="ECO:0007669"/>
    <property type="project" value="UniProtKB-SubCell"/>
</dbReference>
<feature type="domain" description="V-SNARE coiled-coil homology" evidence="20">
    <location>
        <begin position="303"/>
        <end position="345"/>
    </location>
</feature>
<dbReference type="GO" id="GO:0005765">
    <property type="term" value="C:lysosomal membrane"/>
    <property type="evidence" value="ECO:0007669"/>
    <property type="project" value="UniProtKB-SubCell"/>
</dbReference>
<evidence type="ECO:0000256" key="12">
    <source>
        <dbReference type="ARBA" id="ARBA00037845"/>
    </source>
</evidence>
<dbReference type="GO" id="GO:0015031">
    <property type="term" value="P:protein transport"/>
    <property type="evidence" value="ECO:0007669"/>
    <property type="project" value="UniProtKB-KW"/>
</dbReference>
<feature type="region of interest" description="Disordered" evidence="18">
    <location>
        <begin position="1"/>
        <end position="60"/>
    </location>
</feature>
<feature type="domain" description="Longin" evidence="19">
    <location>
        <begin position="185"/>
        <end position="288"/>
    </location>
</feature>
<dbReference type="GO" id="GO:0031201">
    <property type="term" value="C:SNARE complex"/>
    <property type="evidence" value="ECO:0007669"/>
    <property type="project" value="TreeGrafter"/>
</dbReference>
<dbReference type="SUPFAM" id="SSF64356">
    <property type="entry name" value="SNARE-like"/>
    <property type="match status" value="1"/>
</dbReference>
<name>A0A8J6AL17_GALPY</name>
<dbReference type="GO" id="GO:0005484">
    <property type="term" value="F:SNAP receptor activity"/>
    <property type="evidence" value="ECO:0007669"/>
    <property type="project" value="TreeGrafter"/>
</dbReference>
<dbReference type="InterPro" id="IPR051097">
    <property type="entry name" value="Synaptobrevin-like_transport"/>
</dbReference>
<keyword evidence="6" id="KW-0653">Protein transport</keyword>
<dbReference type="GO" id="GO:0005794">
    <property type="term" value="C:Golgi apparatus"/>
    <property type="evidence" value="ECO:0007669"/>
    <property type="project" value="UniProtKB-SubCell"/>
</dbReference>
<feature type="region of interest" description="Disordered" evidence="18">
    <location>
        <begin position="124"/>
        <end position="168"/>
    </location>
</feature>
<keyword evidence="4" id="KW-0770">Synapse</keyword>
<feature type="compositionally biased region" description="Low complexity" evidence="18">
    <location>
        <begin position="21"/>
        <end position="32"/>
    </location>
</feature>
<gene>
    <name evidence="21" type="ORF">J0S82_015900</name>
</gene>
<evidence type="ECO:0000256" key="4">
    <source>
        <dbReference type="ARBA" id="ARBA00022599"/>
    </source>
</evidence>
<dbReference type="GO" id="GO:0006887">
    <property type="term" value="P:exocytosis"/>
    <property type="evidence" value="ECO:0007669"/>
    <property type="project" value="TreeGrafter"/>
</dbReference>
<evidence type="ECO:0000256" key="3">
    <source>
        <dbReference type="ARBA" id="ARBA00022448"/>
    </source>
</evidence>